<dbReference type="Pfam" id="PF05488">
    <property type="entry name" value="PAAR_motif"/>
    <property type="match status" value="1"/>
</dbReference>
<dbReference type="Proteomes" id="UP000027451">
    <property type="component" value="Unassembled WGS sequence"/>
</dbReference>
<comment type="caution">
    <text evidence="1">The sequence shown here is derived from an EMBL/GenBank/DDBJ whole genome shotgun (WGS) entry which is preliminary data.</text>
</comment>
<reference evidence="1 2" key="1">
    <citation type="submission" date="2014-03" db="EMBL/GenBank/DDBJ databases">
        <title>Draft Genome Sequences of Four Burkholderia Strains.</title>
        <authorList>
            <person name="Liu X.Y."/>
            <person name="Li C.X."/>
            <person name="Xu J.H."/>
        </authorList>
    </citation>
    <scope>NUCLEOTIDE SEQUENCE [LARGE SCALE GENOMIC DNA]</scope>
    <source>
        <strain evidence="1 2">OP-1</strain>
    </source>
</reference>
<proteinExistence type="predicted"/>
<keyword evidence="2" id="KW-1185">Reference proteome</keyword>
<dbReference type="CDD" id="cd14744">
    <property type="entry name" value="PAAR_CT_2"/>
    <property type="match status" value="1"/>
</dbReference>
<protein>
    <recommendedName>
        <fullName evidence="3">PAAR repeat-containing protein</fullName>
    </recommendedName>
</protein>
<dbReference type="AlphaFoldDB" id="A0A656QAR1"/>
<dbReference type="InterPro" id="IPR008727">
    <property type="entry name" value="PAAR_motif"/>
</dbReference>
<organism evidence="1 2">
    <name type="scientific">Caballeronia zhejiangensis</name>
    <dbReference type="NCBI Taxonomy" id="871203"/>
    <lineage>
        <taxon>Bacteria</taxon>
        <taxon>Pseudomonadati</taxon>
        <taxon>Pseudomonadota</taxon>
        <taxon>Betaproteobacteria</taxon>
        <taxon>Burkholderiales</taxon>
        <taxon>Burkholderiaceae</taxon>
        <taxon>Caballeronia</taxon>
    </lineage>
</organism>
<evidence type="ECO:0008006" key="3">
    <source>
        <dbReference type="Google" id="ProtNLM"/>
    </source>
</evidence>
<dbReference type="RefSeq" id="WP_075583623.1">
    <property type="nucleotide sequence ID" value="NZ_JFHD01000060.1"/>
</dbReference>
<evidence type="ECO:0000313" key="2">
    <source>
        <dbReference type="Proteomes" id="UP000027451"/>
    </source>
</evidence>
<evidence type="ECO:0000313" key="1">
    <source>
        <dbReference type="EMBL" id="KDR24940.1"/>
    </source>
</evidence>
<name>A0A656QAR1_9BURK</name>
<dbReference type="EMBL" id="JFHD01000060">
    <property type="protein sequence ID" value="KDR24940.1"/>
    <property type="molecule type" value="Genomic_DNA"/>
</dbReference>
<dbReference type="OrthoDB" id="8594232at2"/>
<accession>A0A656QAR1</accession>
<gene>
    <name evidence="1" type="ORF">BG60_33180</name>
</gene>
<sequence length="171" mass="18008">MRKAAIREGDPTTTGGYVIAGSSTISDDRRKVALSEDQATCGSCNGAHRIHGTGLGIKEKGLCAVVEGDIVLCPCGKNRVAVGRNPGIFLRSGGDKGHALTTRAPSPADIAPSVFDELIVLRDEDGQPISHQRFRIKSADGATYEGITSDAGETVRVRTNAPLQIEIELLV</sequence>